<feature type="domain" description="G-protein coupled receptors family 1 profile" evidence="7">
    <location>
        <begin position="298"/>
        <end position="569"/>
    </location>
</feature>
<evidence type="ECO:0000256" key="5">
    <source>
        <dbReference type="SAM" id="Phobius"/>
    </source>
</evidence>
<keyword evidence="4 5" id="KW-0472">Membrane</keyword>
<dbReference type="InterPro" id="IPR032675">
    <property type="entry name" value="LRR_dom_sf"/>
</dbReference>
<dbReference type="AlphaFoldDB" id="A0A819A1Y8"/>
<feature type="transmembrane region" description="Helical" evidence="5">
    <location>
        <begin position="455"/>
        <end position="483"/>
    </location>
</feature>
<comment type="caution">
    <text evidence="8">The sequence shown here is derived from an EMBL/GenBank/DDBJ whole genome shotgun (WGS) entry which is preliminary data.</text>
</comment>
<feature type="transmembrane region" description="Helical" evidence="5">
    <location>
        <begin position="288"/>
        <end position="307"/>
    </location>
</feature>
<gene>
    <name evidence="8" type="ORF">OKA104_LOCUS17201</name>
</gene>
<organism evidence="8 9">
    <name type="scientific">Adineta steineri</name>
    <dbReference type="NCBI Taxonomy" id="433720"/>
    <lineage>
        <taxon>Eukaryota</taxon>
        <taxon>Metazoa</taxon>
        <taxon>Spiralia</taxon>
        <taxon>Gnathifera</taxon>
        <taxon>Rotifera</taxon>
        <taxon>Eurotatoria</taxon>
        <taxon>Bdelloidea</taxon>
        <taxon>Adinetida</taxon>
        <taxon>Adinetidae</taxon>
        <taxon>Adineta</taxon>
    </lineage>
</organism>
<feature type="transmembrane region" description="Helical" evidence="5">
    <location>
        <begin position="553"/>
        <end position="576"/>
    </location>
</feature>
<dbReference type="GO" id="GO:0016020">
    <property type="term" value="C:membrane"/>
    <property type="evidence" value="ECO:0007669"/>
    <property type="project" value="UniProtKB-SubCell"/>
</dbReference>
<accession>A0A819A1Y8</accession>
<dbReference type="InterPro" id="IPR001611">
    <property type="entry name" value="Leu-rich_rpt"/>
</dbReference>
<evidence type="ECO:0000313" key="8">
    <source>
        <dbReference type="EMBL" id="CAF3777813.1"/>
    </source>
</evidence>
<evidence type="ECO:0000259" key="6">
    <source>
        <dbReference type="PROSITE" id="PS50181"/>
    </source>
</evidence>
<dbReference type="SUPFAM" id="SSF52047">
    <property type="entry name" value="RNI-like"/>
    <property type="match status" value="1"/>
</dbReference>
<dbReference type="Gene3D" id="1.20.1070.10">
    <property type="entry name" value="Rhodopsin 7-helix transmembrane proteins"/>
    <property type="match status" value="1"/>
</dbReference>
<name>A0A819A1Y8_9BILA</name>
<reference evidence="8" key="1">
    <citation type="submission" date="2021-02" db="EMBL/GenBank/DDBJ databases">
        <authorList>
            <person name="Nowell W R."/>
        </authorList>
    </citation>
    <scope>NUCLEOTIDE SEQUENCE</scope>
</reference>
<dbReference type="PANTHER" id="PTHR24114">
    <property type="entry name" value="LEUCINE RICH REPEAT FAMILY PROTEIN"/>
    <property type="match status" value="1"/>
</dbReference>
<feature type="transmembrane region" description="Helical" evidence="5">
    <location>
        <begin position="414"/>
        <end position="435"/>
    </location>
</feature>
<dbReference type="PANTHER" id="PTHR24114:SF2">
    <property type="entry name" value="F-BOX DOMAIN-CONTAINING PROTEIN-RELATED"/>
    <property type="match status" value="1"/>
</dbReference>
<keyword evidence="3 5" id="KW-1133">Transmembrane helix</keyword>
<evidence type="ECO:0000256" key="4">
    <source>
        <dbReference type="ARBA" id="ARBA00023136"/>
    </source>
</evidence>
<comment type="subcellular location">
    <subcellularLocation>
        <location evidence="1">Membrane</location>
    </subcellularLocation>
</comment>
<dbReference type="PROSITE" id="PS50262">
    <property type="entry name" value="G_PROTEIN_RECEP_F1_2"/>
    <property type="match status" value="1"/>
</dbReference>
<evidence type="ECO:0000256" key="3">
    <source>
        <dbReference type="ARBA" id="ARBA00022989"/>
    </source>
</evidence>
<sequence>MSKKCINYNTATEGYNKEEYEPEKQKTTSAASFLTIPVELVYRILDNLDYFTILYSMRNVSQRHNAIVDSYPRYTTLTTLKLSSNGLGTTLTTLNLQDNGLGHLGAQYLADALRNKTTLTTLDFSSNNIGDEGAQHLGDALWNNTTLTTLNLSNNKIGGVGAQHLGNALLNRAMLTTLNLSNNNIGDEGAQYLGNGLWNNTTLTELDLRSNNIREKGAQHLADALQNNSMLTTINLYFNKIGDMGAQHFANALRNNATLTELHLRSNEIRDKGAQDIADALRDNTYTFLFYLIFGNIGNILKTLFFLQQPLKSCPCTIYILCATISHFFTLNNIPLLNLLSNDWIIIGFGQTSNKTIVENLFIPTQYSIKMCQIRIYFHMWSSNFSLQVLVFASINRFCMCLKKKNQIQYLSNFFCSLSSAYIICIILCIIWALISLHYLMEFTISSNYCAPKNIFIWGIKFSSIYLCQSLLLIIFGILTIMYRQKRTIFIRRNEPYERHHVETQLTSMIITEIILVILSSLPYTIYIIYRLITIERNRNSIDIMYENILERLIRLTIFFEASCGFYIYLFTLTSLKKRFLHILRRKLGH</sequence>
<keyword evidence="2 5" id="KW-0812">Transmembrane</keyword>
<dbReference type="PROSITE" id="PS50181">
    <property type="entry name" value="FBOX"/>
    <property type="match status" value="1"/>
</dbReference>
<feature type="transmembrane region" description="Helical" evidence="5">
    <location>
        <begin position="316"/>
        <end position="334"/>
    </location>
</feature>
<dbReference type="InterPro" id="IPR001810">
    <property type="entry name" value="F-box_dom"/>
</dbReference>
<proteinExistence type="predicted"/>
<dbReference type="Gene3D" id="3.80.10.10">
    <property type="entry name" value="Ribonuclease Inhibitor"/>
    <property type="match status" value="2"/>
</dbReference>
<dbReference type="InterPro" id="IPR052394">
    <property type="entry name" value="LRR-containing"/>
</dbReference>
<dbReference type="SUPFAM" id="SSF81321">
    <property type="entry name" value="Family A G protein-coupled receptor-like"/>
    <property type="match status" value="1"/>
</dbReference>
<dbReference type="Proteomes" id="UP000663881">
    <property type="component" value="Unassembled WGS sequence"/>
</dbReference>
<evidence type="ECO:0000313" key="9">
    <source>
        <dbReference type="Proteomes" id="UP000663881"/>
    </source>
</evidence>
<dbReference type="EMBL" id="CAJOAY010001016">
    <property type="protein sequence ID" value="CAF3777813.1"/>
    <property type="molecule type" value="Genomic_DNA"/>
</dbReference>
<evidence type="ECO:0000259" key="7">
    <source>
        <dbReference type="PROSITE" id="PS50262"/>
    </source>
</evidence>
<protein>
    <recommendedName>
        <fullName evidence="10">F-box domain-containing protein</fullName>
    </recommendedName>
</protein>
<feature type="domain" description="F-box" evidence="6">
    <location>
        <begin position="30"/>
        <end position="77"/>
    </location>
</feature>
<dbReference type="InterPro" id="IPR017452">
    <property type="entry name" value="GPCR_Rhodpsn_7TM"/>
</dbReference>
<dbReference type="SMART" id="SM00368">
    <property type="entry name" value="LRR_RI"/>
    <property type="match status" value="7"/>
</dbReference>
<evidence type="ECO:0000256" key="2">
    <source>
        <dbReference type="ARBA" id="ARBA00022692"/>
    </source>
</evidence>
<evidence type="ECO:0000256" key="1">
    <source>
        <dbReference type="ARBA" id="ARBA00004370"/>
    </source>
</evidence>
<dbReference type="Pfam" id="PF13516">
    <property type="entry name" value="LRR_6"/>
    <property type="match status" value="8"/>
</dbReference>
<feature type="transmembrane region" description="Helical" evidence="5">
    <location>
        <begin position="514"/>
        <end position="533"/>
    </location>
</feature>
<evidence type="ECO:0008006" key="10">
    <source>
        <dbReference type="Google" id="ProtNLM"/>
    </source>
</evidence>